<dbReference type="PATRIC" id="fig|570156.3.peg.1075"/>
<reference evidence="2 3" key="1">
    <citation type="submission" date="2015-09" db="EMBL/GenBank/DDBJ databases">
        <title>Draft Genome Sequence of Pseudoalteromonas lipolytica UCD-48B.</title>
        <authorList>
            <person name="Krusor M."/>
            <person name="Coil D.A."/>
            <person name="Lang J.M."/>
            <person name="Eisen J.A."/>
            <person name="Alexiev A."/>
        </authorList>
    </citation>
    <scope>NUCLEOTIDE SEQUENCE [LARGE SCALE GENOMIC DNA]</scope>
    <source>
        <strain evidence="2 3">UCD-48B</strain>
    </source>
</reference>
<keyword evidence="1" id="KW-1133">Transmembrane helix</keyword>
<evidence type="ECO:0000256" key="1">
    <source>
        <dbReference type="SAM" id="Phobius"/>
    </source>
</evidence>
<feature type="transmembrane region" description="Helical" evidence="1">
    <location>
        <begin position="72"/>
        <end position="90"/>
    </location>
</feature>
<dbReference type="EMBL" id="LJTC01000011">
    <property type="protein sequence ID" value="KPM82448.1"/>
    <property type="molecule type" value="Genomic_DNA"/>
</dbReference>
<dbReference type="RefSeq" id="WP_054553971.1">
    <property type="nucleotide sequence ID" value="NZ_LJTC01000011.1"/>
</dbReference>
<proteinExistence type="predicted"/>
<feature type="transmembrane region" description="Helical" evidence="1">
    <location>
        <begin position="15"/>
        <end position="38"/>
    </location>
</feature>
<dbReference type="STRING" id="570156.AOG27_15780"/>
<accession>A0A0N8HJZ4</accession>
<evidence type="ECO:0000313" key="2">
    <source>
        <dbReference type="EMBL" id="KPM82448.1"/>
    </source>
</evidence>
<comment type="caution">
    <text evidence="2">The sequence shown here is derived from an EMBL/GenBank/DDBJ whole genome shotgun (WGS) entry which is preliminary data.</text>
</comment>
<keyword evidence="1" id="KW-0472">Membrane</keyword>
<dbReference type="Proteomes" id="UP000050378">
    <property type="component" value="Unassembled WGS sequence"/>
</dbReference>
<evidence type="ECO:0000313" key="3">
    <source>
        <dbReference type="Proteomes" id="UP000050378"/>
    </source>
</evidence>
<organism evidence="2 3">
    <name type="scientific">Pseudoalteromonas lipolytica</name>
    <dbReference type="NCBI Taxonomy" id="570156"/>
    <lineage>
        <taxon>Bacteria</taxon>
        <taxon>Pseudomonadati</taxon>
        <taxon>Pseudomonadota</taxon>
        <taxon>Gammaproteobacteria</taxon>
        <taxon>Alteromonadales</taxon>
        <taxon>Pseudoalteromonadaceae</taxon>
        <taxon>Pseudoalteromonas</taxon>
    </lineage>
</organism>
<feature type="transmembrane region" description="Helical" evidence="1">
    <location>
        <begin position="44"/>
        <end position="65"/>
    </location>
</feature>
<dbReference type="OrthoDB" id="6313023at2"/>
<keyword evidence="1" id="KW-0812">Transmembrane</keyword>
<name>A0A0N8HJZ4_9GAMM</name>
<gene>
    <name evidence="2" type="ORF">AOG27_15780</name>
</gene>
<dbReference type="AlphaFoldDB" id="A0A0N8HJZ4"/>
<protein>
    <submittedName>
        <fullName evidence="2">Uncharacterized protein</fullName>
    </submittedName>
</protein>
<sequence>MTKNHTFSATKRRHFMACLLALLTAIVMIPGMTTYLPFAIEEQILIPIMLFPLIWTALFIYAYMAEKAWHPFALMLFILISHGGLSYLALTGGQS</sequence>